<dbReference type="Proteomes" id="UP000326336">
    <property type="component" value="Unassembled WGS sequence"/>
</dbReference>
<proteinExistence type="predicted"/>
<gene>
    <name evidence="1" type="ORF">EHS19_10170</name>
</gene>
<evidence type="ECO:0000313" key="1">
    <source>
        <dbReference type="EMBL" id="KAB5604143.1"/>
    </source>
</evidence>
<dbReference type="EMBL" id="RQSP01000066">
    <property type="protein sequence ID" value="KAB5604143.1"/>
    <property type="molecule type" value="Genomic_DNA"/>
</dbReference>
<comment type="caution">
    <text evidence="1">The sequence shown here is derived from an EMBL/GenBank/DDBJ whole genome shotgun (WGS) entry which is preliminary data.</text>
</comment>
<organism evidence="1 2">
    <name type="scientific">Bifidobacterium jacchi</name>
    <dbReference type="NCBI Taxonomy" id="2490545"/>
    <lineage>
        <taxon>Bacteria</taxon>
        <taxon>Bacillati</taxon>
        <taxon>Actinomycetota</taxon>
        <taxon>Actinomycetes</taxon>
        <taxon>Bifidobacteriales</taxon>
        <taxon>Bifidobacteriaceae</taxon>
        <taxon>Bifidobacterium</taxon>
    </lineage>
</organism>
<dbReference type="AlphaFoldDB" id="A0A5N5RCP6"/>
<dbReference type="OrthoDB" id="2110614at2"/>
<protein>
    <submittedName>
        <fullName evidence="1">Uncharacterized protein</fullName>
    </submittedName>
</protein>
<name>A0A5N5RCP6_9BIFI</name>
<reference evidence="1 2" key="1">
    <citation type="journal article" date="2019" name="Int. J. Syst. Evol. Microbiol.">
        <title>Bifidobacterium jacchi sp. nov., isolated from the faeces of a baby common marmoset (Callithrix jacchus).</title>
        <authorList>
            <person name="Modesto M."/>
            <person name="Watanabe K."/>
            <person name="Arita M."/>
            <person name="Satti M."/>
            <person name="Oki K."/>
            <person name="Sciavilla P."/>
            <person name="Patavino C."/>
            <person name="Camma C."/>
            <person name="Michelini S."/>
            <person name="Sgorbati B."/>
            <person name="Mattarelli P."/>
        </authorList>
    </citation>
    <scope>NUCLEOTIDE SEQUENCE [LARGE SCALE GENOMIC DNA]</scope>
    <source>
        <strain evidence="1 2">MRM 9.3</strain>
    </source>
</reference>
<evidence type="ECO:0000313" key="2">
    <source>
        <dbReference type="Proteomes" id="UP000326336"/>
    </source>
</evidence>
<accession>A0A5N5RCP6</accession>
<sequence length="256" mass="29292">MAKRRIVLLIVEGASDASLLVPAFSALIENRLFRGQEFHCDVLTAPNHREEFHRRNGFYPADNPAKTVRELVEYYLKDHDRTWSQLGHIIQICDLDGAFAPDDCVREEPSIGETHYSTTDIVTANRAALIADRTTKRNGTDTLLKIDGFRKKNGRTTLMVPYRLFYVSRNLEHAFRGRIDNLDARHKQSGAVKLADRFTRDPDLFSTTLQSLRRIHGNPATWEESWQYAMQDCHSLERGSNLAFVEPYLAGELQNS</sequence>
<dbReference type="RefSeq" id="WP_151917641.1">
    <property type="nucleotide sequence ID" value="NZ_RQSP01000066.1"/>
</dbReference>
<keyword evidence="2" id="KW-1185">Reference proteome</keyword>